<dbReference type="AlphaFoldDB" id="H5X060"/>
<evidence type="ECO:0008006" key="4">
    <source>
        <dbReference type="Google" id="ProtNLM"/>
    </source>
</evidence>
<sequence>MGEVAMLEGKAAVVTGGGRGPGRAYAVALATSGASVVDAVDAALGYAEVAAETVDFVEAAGGVAVADRRRRQCGVRRPGRARVRQAGADVHRCGCARRPNASRHHRRARPGGRGEGRGEGRGGGCGAGATGARRVGRRPRLFPGRRARGGLPGLPKPRPVSPAGASARAASASCCGGTPPRWSPPCIPAVGRPPTSRRCPHRRRLAQSQHYKSAMVGGPQ</sequence>
<dbReference type="HOGENOM" id="CLU_1255203_0_0_11"/>
<protein>
    <recommendedName>
        <fullName evidence="4">Short-chain alcohol dehydrogenase</fullName>
    </recommendedName>
</protein>
<evidence type="ECO:0000256" key="1">
    <source>
        <dbReference type="SAM" id="MobiDB-lite"/>
    </source>
</evidence>
<dbReference type="InterPro" id="IPR036291">
    <property type="entry name" value="NAD(P)-bd_dom_sf"/>
</dbReference>
<reference evidence="2 3" key="1">
    <citation type="journal article" date="2012" name="Stand. Genomic Sci.">
        <title>Genome sequence of the ocean sediment bacterium Saccharomonospora marina type strain (XMU15(T)).</title>
        <authorList>
            <person name="Klenk H.P."/>
            <person name="Lu M."/>
            <person name="Lucas S."/>
            <person name="Lapidus A."/>
            <person name="Copeland A."/>
            <person name="Pitluck S."/>
            <person name="Goodwin L.A."/>
            <person name="Han C."/>
            <person name="Tapia R."/>
            <person name="Brambilla E.M."/>
            <person name="Potter G."/>
            <person name="Land M."/>
            <person name="Ivanova N."/>
            <person name="Rohde M."/>
            <person name="Goker M."/>
            <person name="Detter J.C."/>
            <person name="Li W.J."/>
            <person name="Kyrpides N.C."/>
            <person name="Woyke T."/>
        </authorList>
    </citation>
    <scope>NUCLEOTIDE SEQUENCE [LARGE SCALE GENOMIC DNA]</scope>
    <source>
        <strain evidence="2 3">XMU15</strain>
    </source>
</reference>
<keyword evidence="3" id="KW-1185">Reference proteome</keyword>
<dbReference type="Proteomes" id="UP000004926">
    <property type="component" value="Chromosome"/>
</dbReference>
<feature type="region of interest" description="Disordered" evidence="1">
    <location>
        <begin position="183"/>
        <end position="220"/>
    </location>
</feature>
<feature type="compositionally biased region" description="Basic residues" evidence="1">
    <location>
        <begin position="100"/>
        <end position="110"/>
    </location>
</feature>
<gene>
    <name evidence="2" type="ORF">SacmaDRAFT_4883</name>
</gene>
<dbReference type="SUPFAM" id="SSF51735">
    <property type="entry name" value="NAD(P)-binding Rossmann-fold domains"/>
    <property type="match status" value="1"/>
</dbReference>
<evidence type="ECO:0000313" key="3">
    <source>
        <dbReference type="Proteomes" id="UP000004926"/>
    </source>
</evidence>
<dbReference type="EMBL" id="CM001439">
    <property type="protein sequence ID" value="EHR53056.1"/>
    <property type="molecule type" value="Genomic_DNA"/>
</dbReference>
<accession>H5X060</accession>
<dbReference type="Gene3D" id="3.40.50.720">
    <property type="entry name" value="NAD(P)-binding Rossmann-like Domain"/>
    <property type="match status" value="1"/>
</dbReference>
<organism evidence="2 3">
    <name type="scientific">Saccharomonospora marina XMU15</name>
    <dbReference type="NCBI Taxonomy" id="882083"/>
    <lineage>
        <taxon>Bacteria</taxon>
        <taxon>Bacillati</taxon>
        <taxon>Actinomycetota</taxon>
        <taxon>Actinomycetes</taxon>
        <taxon>Pseudonocardiales</taxon>
        <taxon>Pseudonocardiaceae</taxon>
        <taxon>Saccharomonospora</taxon>
    </lineage>
</organism>
<dbReference type="STRING" id="882083.SacmaDRAFT_4883"/>
<name>H5X060_9PSEU</name>
<proteinExistence type="predicted"/>
<feature type="compositionally biased region" description="Basic residues" evidence="1">
    <location>
        <begin position="134"/>
        <end position="148"/>
    </location>
</feature>
<evidence type="ECO:0000313" key="2">
    <source>
        <dbReference type="EMBL" id="EHR53056.1"/>
    </source>
</evidence>
<feature type="region of interest" description="Disordered" evidence="1">
    <location>
        <begin position="98"/>
        <end position="165"/>
    </location>
</feature>